<sequence length="500" mass="57834">MSSFPDIIPKVLETVKASTLLATQDVAFYASIDKELSDRFQSSAKSLLHLANDLLRQLDSRYQDVEIENLSGSKPSWKRIEDTLDTTFELVDYIIDSMQKYKEVSSNLTFLELNDGPELKFHNIEKPQKFFKEPVDNSDSVPFKPKLKNKPNALVALEDSFHSKDLPLNHFSQPYAYEIMHCPYPRPIFEFRDVIPPKDWSTTLATWVGEASSLRDMTEALKSLKEIAVDLEHHDYRSYYGLTCLMQISNRERDWIIDTIALRDELFLLNEVFTNPHIIKVFHGASMDIIWLQRDFGIYVVSLFDTYHASKALGFPKFSLAYLLETYANFKTSKKYQLADWRIRPLPEVLLDYARADTHFLLGIFDKLRNILNSSGKNKLLKVLDDSRLVACKKFEYKKHRLAPEEWSSFENREADARIIAQSNIPEHKKVAAKEILELRDVIAREKDESARFIMPIRNFVSLLTIGLPATKESVRFALGKSFQHFEDNTESLLNILNST</sequence>
<dbReference type="InterPro" id="IPR012588">
    <property type="entry name" value="Exosome-assoc_fac_Rrp6_N"/>
</dbReference>
<evidence type="ECO:0000259" key="7">
    <source>
        <dbReference type="SMART" id="SM00474"/>
    </source>
</evidence>
<gene>
    <name evidence="8" type="ORF">METBISCDRAFT_11204</name>
</gene>
<dbReference type="PANTHER" id="PTHR12124:SF47">
    <property type="entry name" value="EXOSOME COMPONENT 10"/>
    <property type="match status" value="1"/>
</dbReference>
<evidence type="ECO:0000313" key="8">
    <source>
        <dbReference type="EMBL" id="RKP33043.1"/>
    </source>
</evidence>
<accession>A0A4P9ZJ11</accession>
<dbReference type="GO" id="GO:0005730">
    <property type="term" value="C:nucleolus"/>
    <property type="evidence" value="ECO:0007669"/>
    <property type="project" value="TreeGrafter"/>
</dbReference>
<dbReference type="Pfam" id="PF08066">
    <property type="entry name" value="PMC2NT"/>
    <property type="match status" value="1"/>
</dbReference>
<keyword evidence="2" id="KW-0540">Nuclease</keyword>
<dbReference type="InterPro" id="IPR036397">
    <property type="entry name" value="RNaseH_sf"/>
</dbReference>
<evidence type="ECO:0000256" key="6">
    <source>
        <dbReference type="ARBA" id="ARBA00043957"/>
    </source>
</evidence>
<evidence type="ECO:0000313" key="9">
    <source>
        <dbReference type="Proteomes" id="UP000268321"/>
    </source>
</evidence>
<evidence type="ECO:0000256" key="4">
    <source>
        <dbReference type="ARBA" id="ARBA00022835"/>
    </source>
</evidence>
<dbReference type="GO" id="GO:0000175">
    <property type="term" value="F:3'-5'-RNA exonuclease activity"/>
    <property type="evidence" value="ECO:0007669"/>
    <property type="project" value="InterPro"/>
</dbReference>
<protein>
    <recommendedName>
        <fullName evidence="7">3'-5' exonuclease domain-containing protein</fullName>
    </recommendedName>
</protein>
<keyword evidence="5" id="KW-0269">Exonuclease</keyword>
<dbReference type="EMBL" id="ML004428">
    <property type="protein sequence ID" value="RKP33043.1"/>
    <property type="molecule type" value="Genomic_DNA"/>
</dbReference>
<dbReference type="GO" id="GO:0071044">
    <property type="term" value="P:histone mRNA catabolic process"/>
    <property type="evidence" value="ECO:0007669"/>
    <property type="project" value="TreeGrafter"/>
</dbReference>
<proteinExistence type="inferred from homology"/>
<dbReference type="SUPFAM" id="SSF47819">
    <property type="entry name" value="HRDC-like"/>
    <property type="match status" value="1"/>
</dbReference>
<evidence type="ECO:0000256" key="3">
    <source>
        <dbReference type="ARBA" id="ARBA00022801"/>
    </source>
</evidence>
<dbReference type="GO" id="GO:0071036">
    <property type="term" value="P:nuclear polyadenylation-dependent snoRNA catabolic process"/>
    <property type="evidence" value="ECO:0007669"/>
    <property type="project" value="TreeGrafter"/>
</dbReference>
<dbReference type="PANTHER" id="PTHR12124">
    <property type="entry name" value="POLYMYOSITIS/SCLERODERMA AUTOANTIGEN-RELATED"/>
    <property type="match status" value="1"/>
</dbReference>
<dbReference type="Gene3D" id="1.10.150.80">
    <property type="entry name" value="HRDC domain"/>
    <property type="match status" value="1"/>
</dbReference>
<evidence type="ECO:0000256" key="1">
    <source>
        <dbReference type="ARBA" id="ARBA00022552"/>
    </source>
</evidence>
<dbReference type="SMART" id="SM00474">
    <property type="entry name" value="35EXOc"/>
    <property type="match status" value="1"/>
</dbReference>
<dbReference type="InterPro" id="IPR010997">
    <property type="entry name" value="HRDC-like_sf"/>
</dbReference>
<dbReference type="OrthoDB" id="2250022at2759"/>
<dbReference type="AlphaFoldDB" id="A0A4P9ZJ11"/>
<comment type="similarity">
    <text evidence="6">Belongs to the exosome component 10/RRP6 family.</text>
</comment>
<dbReference type="SUPFAM" id="SSF53098">
    <property type="entry name" value="Ribonuclease H-like"/>
    <property type="match status" value="1"/>
</dbReference>
<dbReference type="GO" id="GO:0071040">
    <property type="term" value="P:nuclear polyadenylation-dependent antisense transcript catabolic process"/>
    <property type="evidence" value="ECO:0007669"/>
    <property type="project" value="TreeGrafter"/>
</dbReference>
<dbReference type="CDD" id="cd06147">
    <property type="entry name" value="Rrp6p_like_exo"/>
    <property type="match status" value="1"/>
</dbReference>
<dbReference type="Gene3D" id="3.30.420.10">
    <property type="entry name" value="Ribonuclease H-like superfamily/Ribonuclease H"/>
    <property type="match status" value="1"/>
</dbReference>
<reference evidence="9" key="1">
    <citation type="journal article" date="2018" name="Nat. Microbiol.">
        <title>Leveraging single-cell genomics to expand the fungal tree of life.</title>
        <authorList>
            <person name="Ahrendt S.R."/>
            <person name="Quandt C.A."/>
            <person name="Ciobanu D."/>
            <person name="Clum A."/>
            <person name="Salamov A."/>
            <person name="Andreopoulos B."/>
            <person name="Cheng J.F."/>
            <person name="Woyke T."/>
            <person name="Pelin A."/>
            <person name="Henrissat B."/>
            <person name="Reynolds N.K."/>
            <person name="Benny G.L."/>
            <person name="Smith M.E."/>
            <person name="James T.Y."/>
            <person name="Grigoriev I.V."/>
        </authorList>
    </citation>
    <scope>NUCLEOTIDE SEQUENCE [LARGE SCALE GENOMIC DNA]</scope>
    <source>
        <strain evidence="9">Baker2002</strain>
    </source>
</reference>
<dbReference type="GO" id="GO:0071051">
    <property type="term" value="P:poly(A)-dependent snoRNA 3'-end processing"/>
    <property type="evidence" value="ECO:0007669"/>
    <property type="project" value="TreeGrafter"/>
</dbReference>
<keyword evidence="9" id="KW-1185">Reference proteome</keyword>
<dbReference type="GO" id="GO:0071037">
    <property type="term" value="P:nuclear polyadenylation-dependent snRNA catabolic process"/>
    <property type="evidence" value="ECO:0007669"/>
    <property type="project" value="TreeGrafter"/>
</dbReference>
<organism evidence="8 9">
    <name type="scientific">Metschnikowia bicuspidata</name>
    <dbReference type="NCBI Taxonomy" id="27322"/>
    <lineage>
        <taxon>Eukaryota</taxon>
        <taxon>Fungi</taxon>
        <taxon>Dikarya</taxon>
        <taxon>Ascomycota</taxon>
        <taxon>Saccharomycotina</taxon>
        <taxon>Pichiomycetes</taxon>
        <taxon>Metschnikowiaceae</taxon>
        <taxon>Metschnikowia</taxon>
    </lineage>
</organism>
<evidence type="ECO:0000256" key="2">
    <source>
        <dbReference type="ARBA" id="ARBA00022722"/>
    </source>
</evidence>
<dbReference type="InterPro" id="IPR044876">
    <property type="entry name" value="HRDC_dom_sf"/>
</dbReference>
<keyword evidence="3" id="KW-0378">Hydrolase</keyword>
<feature type="domain" description="3'-5' exonuclease" evidence="7">
    <location>
        <begin position="205"/>
        <end position="373"/>
    </location>
</feature>
<dbReference type="Proteomes" id="UP000268321">
    <property type="component" value="Unassembled WGS sequence"/>
</dbReference>
<dbReference type="GO" id="GO:0071038">
    <property type="term" value="P:TRAMP-dependent tRNA surveillance pathway"/>
    <property type="evidence" value="ECO:0007669"/>
    <property type="project" value="TreeGrafter"/>
</dbReference>
<dbReference type="GO" id="GO:0000166">
    <property type="term" value="F:nucleotide binding"/>
    <property type="evidence" value="ECO:0007669"/>
    <property type="project" value="InterPro"/>
</dbReference>
<dbReference type="GO" id="GO:0071039">
    <property type="term" value="P:nuclear polyadenylation-dependent CUT catabolic process"/>
    <property type="evidence" value="ECO:0007669"/>
    <property type="project" value="TreeGrafter"/>
</dbReference>
<dbReference type="InterPro" id="IPR045092">
    <property type="entry name" value="Rrp6-like"/>
</dbReference>
<feature type="non-terminal residue" evidence="8">
    <location>
        <position position="500"/>
    </location>
</feature>
<dbReference type="GO" id="GO:0071035">
    <property type="term" value="P:nuclear polyadenylation-dependent rRNA catabolic process"/>
    <property type="evidence" value="ECO:0007669"/>
    <property type="project" value="TreeGrafter"/>
</dbReference>
<dbReference type="InterPro" id="IPR012337">
    <property type="entry name" value="RNaseH-like_sf"/>
</dbReference>
<name>A0A4P9ZJ11_9ASCO</name>
<dbReference type="GO" id="GO:0000176">
    <property type="term" value="C:nuclear exosome (RNase complex)"/>
    <property type="evidence" value="ECO:0007669"/>
    <property type="project" value="InterPro"/>
</dbReference>
<keyword evidence="4" id="KW-0271">Exosome</keyword>
<evidence type="ECO:0000256" key="5">
    <source>
        <dbReference type="ARBA" id="ARBA00022839"/>
    </source>
</evidence>
<dbReference type="InterPro" id="IPR002562">
    <property type="entry name" value="3'-5'_exonuclease_dom"/>
</dbReference>
<dbReference type="GO" id="GO:0003727">
    <property type="term" value="F:single-stranded RNA binding"/>
    <property type="evidence" value="ECO:0007669"/>
    <property type="project" value="TreeGrafter"/>
</dbReference>
<dbReference type="FunFam" id="3.30.420.10:FF:000059">
    <property type="entry name" value="Exosome complex exonuclease Rrp6"/>
    <property type="match status" value="1"/>
</dbReference>
<dbReference type="GO" id="GO:0000467">
    <property type="term" value="P:exonucleolytic trimming to generate mature 3'-end of 5.8S rRNA from tricistronic rRNA transcript (SSU-rRNA, 5.8S rRNA, LSU-rRNA)"/>
    <property type="evidence" value="ECO:0007669"/>
    <property type="project" value="InterPro"/>
</dbReference>
<dbReference type="InterPro" id="IPR049559">
    <property type="entry name" value="Rrp6p-like_exo"/>
</dbReference>
<keyword evidence="1" id="KW-0698">rRNA processing</keyword>
<dbReference type="Pfam" id="PF01612">
    <property type="entry name" value="DNA_pol_A_exo1"/>
    <property type="match status" value="1"/>
</dbReference>